<dbReference type="GO" id="GO:0003677">
    <property type="term" value="F:DNA binding"/>
    <property type="evidence" value="ECO:0007669"/>
    <property type="project" value="UniProtKB-KW"/>
</dbReference>
<organism evidence="1 2">
    <name type="scientific">Actinacidiphila cocklensis</name>
    <dbReference type="NCBI Taxonomy" id="887465"/>
    <lineage>
        <taxon>Bacteria</taxon>
        <taxon>Bacillati</taxon>
        <taxon>Actinomycetota</taxon>
        <taxon>Actinomycetes</taxon>
        <taxon>Kitasatosporales</taxon>
        <taxon>Streptomycetaceae</taxon>
        <taxon>Actinacidiphila</taxon>
    </lineage>
</organism>
<reference evidence="1" key="1">
    <citation type="submission" date="2021-05" db="EMBL/GenBank/DDBJ databases">
        <authorList>
            <person name="Arsene-Ploetze F."/>
        </authorList>
    </citation>
    <scope>NUCLEOTIDE SEQUENCE</scope>
    <source>
        <strain evidence="1">DSM 42138</strain>
    </source>
</reference>
<gene>
    <name evidence="1" type="ORF">SCOCK_90023</name>
</gene>
<proteinExistence type="predicted"/>
<dbReference type="PANTHER" id="PTHR38479">
    <property type="entry name" value="LMO0824 PROTEIN"/>
    <property type="match status" value="1"/>
</dbReference>
<dbReference type="InterPro" id="IPR009351">
    <property type="entry name" value="AlkZ-like"/>
</dbReference>
<accession>A0A9W4GWH3</accession>
<dbReference type="Proteomes" id="UP001152519">
    <property type="component" value="Unassembled WGS sequence"/>
</dbReference>
<evidence type="ECO:0000313" key="1">
    <source>
        <dbReference type="EMBL" id="CAG6399266.1"/>
    </source>
</evidence>
<dbReference type="EMBL" id="CAJSLV010000125">
    <property type="protein sequence ID" value="CAG6399266.1"/>
    <property type="molecule type" value="Genomic_DNA"/>
</dbReference>
<dbReference type="PANTHER" id="PTHR38479:SF2">
    <property type="entry name" value="WINGED HELIX DNA-BINDING DOMAIN-CONTAINING PROTEIN"/>
    <property type="match status" value="1"/>
</dbReference>
<dbReference type="RefSeq" id="WP_251501867.1">
    <property type="nucleotide sequence ID" value="NZ_CAJSLV010000125.1"/>
</dbReference>
<comment type="caution">
    <text evidence="1">The sequence shown here is derived from an EMBL/GenBank/DDBJ whole genome shotgun (WGS) entry which is preliminary data.</text>
</comment>
<keyword evidence="1" id="KW-0238">DNA-binding</keyword>
<sequence>MAQVRRFSTQARRARAAARLMARAGGVADVVDRLVAVHATDPATVYLAVAARLAYRGDAIQAVERELYARPARLTRMLAMRRTMFVVRRAFAPEVYAAAGHRIAVKQRKDLLGYLADGGGWDAAWLDEVEAEVVATLAAHPESSGAQLSRLVPRLREQVVVARGKPYEATQNVASRIIRTMAAEGRIERCTPMGSWTSGAFRWAIAEPLPEVPAEPARAALAKAWLGAYGPGTEADLKWWTGWTLGETRKALGAVGAKAVVLDDGATAYVLPGDAEPTTPAGPPTVRLLPALDPAPMGWRGRGWFLPPEHAALFDGTGNIGPTVWWGGEVIGGWAQRADGSVVWRLLTDRGAAATAEIAAEAAALTTLLAAARVTPRFRTPLERELIA</sequence>
<evidence type="ECO:0000313" key="2">
    <source>
        <dbReference type="Proteomes" id="UP001152519"/>
    </source>
</evidence>
<name>A0A9W4GWH3_9ACTN</name>
<dbReference type="Pfam" id="PF06224">
    <property type="entry name" value="AlkZ-like"/>
    <property type="match status" value="1"/>
</dbReference>
<dbReference type="AlphaFoldDB" id="A0A9W4GWH3"/>
<protein>
    <submittedName>
        <fullName evidence="1">Winged helix DNA-binding domain-containing protein</fullName>
    </submittedName>
</protein>
<keyword evidence="2" id="KW-1185">Reference proteome</keyword>